<accession>A0ABR6XV74</accession>
<dbReference type="RefSeq" id="WP_186892318.1">
    <property type="nucleotide sequence ID" value="NZ_JACOFU010000009.1"/>
</dbReference>
<dbReference type="EMBL" id="JACOFU010000009">
    <property type="protein sequence ID" value="MBC3833268.1"/>
    <property type="molecule type" value="Genomic_DNA"/>
</dbReference>
<dbReference type="Proteomes" id="UP000643610">
    <property type="component" value="Unassembled WGS sequence"/>
</dbReference>
<evidence type="ECO:0000313" key="2">
    <source>
        <dbReference type="Proteomes" id="UP000643610"/>
    </source>
</evidence>
<protein>
    <submittedName>
        <fullName evidence="1">Uncharacterized protein</fullName>
    </submittedName>
</protein>
<reference evidence="1 2" key="1">
    <citation type="submission" date="2020-08" db="EMBL/GenBank/DDBJ databases">
        <title>Novel species isolated from subtropical streams in China.</title>
        <authorList>
            <person name="Lu H."/>
        </authorList>
    </citation>
    <scope>NUCLEOTIDE SEQUENCE [LARGE SCALE GENOMIC DNA]</scope>
    <source>
        <strain evidence="1 2">KCTC 52442</strain>
    </source>
</reference>
<sequence length="103" mass="11643">MHCKASIVRALFDEQSRTITTNSSQGRFEQRRQMPERSAIKITLHTHDVRSPIGANHPSAISHFQHPALRIDRYEDQDSARALSWHAIAPSQTIQALSISLSE</sequence>
<organism evidence="1 2">
    <name type="scientific">Undibacterium amnicola</name>
    <dbReference type="NCBI Taxonomy" id="1834038"/>
    <lineage>
        <taxon>Bacteria</taxon>
        <taxon>Pseudomonadati</taxon>
        <taxon>Pseudomonadota</taxon>
        <taxon>Betaproteobacteria</taxon>
        <taxon>Burkholderiales</taxon>
        <taxon>Oxalobacteraceae</taxon>
        <taxon>Undibacterium</taxon>
    </lineage>
</organism>
<name>A0ABR6XV74_9BURK</name>
<evidence type="ECO:0000313" key="1">
    <source>
        <dbReference type="EMBL" id="MBC3833268.1"/>
    </source>
</evidence>
<gene>
    <name evidence="1" type="ORF">H8K33_17290</name>
</gene>
<proteinExistence type="predicted"/>
<keyword evidence="2" id="KW-1185">Reference proteome</keyword>
<comment type="caution">
    <text evidence="1">The sequence shown here is derived from an EMBL/GenBank/DDBJ whole genome shotgun (WGS) entry which is preliminary data.</text>
</comment>